<sequence>MDNTGAASAFGLLRLPNEVLLEIFQYLDPADPGIFGISTSCKRLHYLALPIFLSAWIPDAALPASRDLVLSPNQLEVLVPLQTSLFIHSLRNLSCSFSLNSARRDYSSRDMDIFFRNIRRLAGFLSILQRVDEVTLDFKDLNFWAIGESLDALETWSSVISALLDVVLEKDCRTLNVEGGMFIVHSSQFQRKPGPRATVQRRSVMFDVGRRISSAFVARPDVQKVTPDPGKPRVGLRTFNIHSRVLLLHPCYTWTMAALNTSPNLLSLSIVRVDIPERSWDEILSSIHVPTLEDLSIDLRCRIRAASFDQFLARHPRIYNLNLGRDLLPLPENDAASKDCLPNLRNLSASASYVRFLMVDKRAPAVRALRLLVKVASHAIFKVADINYMLAPCHARMGGIHLTLAITVDYASSHWTGFFPDEDSTAAPKRRVPDSLRSAQALELVSTCASDAFENLALRWLPSFPLLRSVSFSGCLNKHLDPVSFVFRVREACPDIELVTIDGKRFDAVP</sequence>
<gene>
    <name evidence="2" type="ORF">DFH07DRAFT_818143</name>
</gene>
<dbReference type="Pfam" id="PF12937">
    <property type="entry name" value="F-box-like"/>
    <property type="match status" value="1"/>
</dbReference>
<evidence type="ECO:0000313" key="2">
    <source>
        <dbReference type="EMBL" id="KAJ7758874.1"/>
    </source>
</evidence>
<evidence type="ECO:0000313" key="3">
    <source>
        <dbReference type="Proteomes" id="UP001215280"/>
    </source>
</evidence>
<dbReference type="SUPFAM" id="SSF81383">
    <property type="entry name" value="F-box domain"/>
    <property type="match status" value="1"/>
</dbReference>
<feature type="domain" description="F-box" evidence="1">
    <location>
        <begin position="9"/>
        <end position="59"/>
    </location>
</feature>
<dbReference type="CDD" id="cd09917">
    <property type="entry name" value="F-box_SF"/>
    <property type="match status" value="1"/>
</dbReference>
<comment type="caution">
    <text evidence="2">The sequence shown here is derived from an EMBL/GenBank/DDBJ whole genome shotgun (WGS) entry which is preliminary data.</text>
</comment>
<name>A0AAD7J7S8_9AGAR</name>
<keyword evidence="3" id="KW-1185">Reference proteome</keyword>
<protein>
    <recommendedName>
        <fullName evidence="1">F-box domain-containing protein</fullName>
    </recommendedName>
</protein>
<dbReference type="Proteomes" id="UP001215280">
    <property type="component" value="Unassembled WGS sequence"/>
</dbReference>
<dbReference type="PROSITE" id="PS50181">
    <property type="entry name" value="FBOX"/>
    <property type="match status" value="1"/>
</dbReference>
<dbReference type="InterPro" id="IPR001810">
    <property type="entry name" value="F-box_dom"/>
</dbReference>
<dbReference type="AlphaFoldDB" id="A0AAD7J7S8"/>
<organism evidence="2 3">
    <name type="scientific">Mycena maculata</name>
    <dbReference type="NCBI Taxonomy" id="230809"/>
    <lineage>
        <taxon>Eukaryota</taxon>
        <taxon>Fungi</taxon>
        <taxon>Dikarya</taxon>
        <taxon>Basidiomycota</taxon>
        <taxon>Agaricomycotina</taxon>
        <taxon>Agaricomycetes</taxon>
        <taxon>Agaricomycetidae</taxon>
        <taxon>Agaricales</taxon>
        <taxon>Marasmiineae</taxon>
        <taxon>Mycenaceae</taxon>
        <taxon>Mycena</taxon>
    </lineage>
</organism>
<dbReference type="SUPFAM" id="SSF52047">
    <property type="entry name" value="RNI-like"/>
    <property type="match status" value="1"/>
</dbReference>
<dbReference type="InterPro" id="IPR036047">
    <property type="entry name" value="F-box-like_dom_sf"/>
</dbReference>
<dbReference type="EMBL" id="JARJLG010000054">
    <property type="protein sequence ID" value="KAJ7758874.1"/>
    <property type="molecule type" value="Genomic_DNA"/>
</dbReference>
<evidence type="ECO:0000259" key="1">
    <source>
        <dbReference type="PROSITE" id="PS50181"/>
    </source>
</evidence>
<reference evidence="2" key="1">
    <citation type="submission" date="2023-03" db="EMBL/GenBank/DDBJ databases">
        <title>Massive genome expansion in bonnet fungi (Mycena s.s.) driven by repeated elements and novel gene families across ecological guilds.</title>
        <authorList>
            <consortium name="Lawrence Berkeley National Laboratory"/>
            <person name="Harder C.B."/>
            <person name="Miyauchi S."/>
            <person name="Viragh M."/>
            <person name="Kuo A."/>
            <person name="Thoen E."/>
            <person name="Andreopoulos B."/>
            <person name="Lu D."/>
            <person name="Skrede I."/>
            <person name="Drula E."/>
            <person name="Henrissat B."/>
            <person name="Morin E."/>
            <person name="Kohler A."/>
            <person name="Barry K."/>
            <person name="LaButti K."/>
            <person name="Morin E."/>
            <person name="Salamov A."/>
            <person name="Lipzen A."/>
            <person name="Mereny Z."/>
            <person name="Hegedus B."/>
            <person name="Baldrian P."/>
            <person name="Stursova M."/>
            <person name="Weitz H."/>
            <person name="Taylor A."/>
            <person name="Grigoriev I.V."/>
            <person name="Nagy L.G."/>
            <person name="Martin F."/>
            <person name="Kauserud H."/>
        </authorList>
    </citation>
    <scope>NUCLEOTIDE SEQUENCE</scope>
    <source>
        <strain evidence="2">CBHHK188m</strain>
    </source>
</reference>
<proteinExistence type="predicted"/>
<accession>A0AAD7J7S8</accession>